<evidence type="ECO:0000256" key="1">
    <source>
        <dbReference type="ARBA" id="ARBA00007727"/>
    </source>
</evidence>
<dbReference type="eggNOG" id="ENOG502QR7B">
    <property type="taxonomic scope" value="Eukaryota"/>
</dbReference>
<dbReference type="EMBL" id="KI630445">
    <property type="protein sequence ID" value="EYU39367.1"/>
    <property type="molecule type" value="Genomic_DNA"/>
</dbReference>
<feature type="non-terminal residue" evidence="3">
    <location>
        <position position="1"/>
    </location>
</feature>
<dbReference type="AlphaFoldDB" id="A0A022RG76"/>
<dbReference type="InterPro" id="IPR029962">
    <property type="entry name" value="TBL"/>
</dbReference>
<accession>A0A022RG76</accession>
<name>A0A022RG76_ERYGU</name>
<dbReference type="InterPro" id="IPR026057">
    <property type="entry name" value="TBL_C"/>
</dbReference>
<evidence type="ECO:0000313" key="3">
    <source>
        <dbReference type="EMBL" id="EYU39367.1"/>
    </source>
</evidence>
<feature type="domain" description="Trichome birefringence-like C-terminal" evidence="2">
    <location>
        <begin position="8"/>
        <end position="245"/>
    </location>
</feature>
<keyword evidence="4" id="KW-1185">Reference proteome</keyword>
<sequence length="263" mass="30748">YPIDVSPTTDEHFKRWKYVNYNFTLAYFWSPFLIRSDEGDPDGPTKTGLLNLYLDEPDESWATQIDEFDYVILNAGHWFTRPAIYHEDRRPVGCRYCQLPNLTDLPATYAYRRVFRTALRSIAERVRFNGVAIVRTYAPSHFEGGLWDAGGNCVRQRPYRRNETELEGSDLGMYEAQLEEFMAAAAGAKKRFRLMDTTAAMQLRPDGHPSRYGHWPEEKVGLYNDCVHWCLPGPIDTWADFLQHMIKMEARISYMERKNIKMH</sequence>
<organism evidence="3 4">
    <name type="scientific">Erythranthe guttata</name>
    <name type="common">Yellow monkey flower</name>
    <name type="synonym">Mimulus guttatus</name>
    <dbReference type="NCBI Taxonomy" id="4155"/>
    <lineage>
        <taxon>Eukaryota</taxon>
        <taxon>Viridiplantae</taxon>
        <taxon>Streptophyta</taxon>
        <taxon>Embryophyta</taxon>
        <taxon>Tracheophyta</taxon>
        <taxon>Spermatophyta</taxon>
        <taxon>Magnoliopsida</taxon>
        <taxon>eudicotyledons</taxon>
        <taxon>Gunneridae</taxon>
        <taxon>Pentapetalae</taxon>
        <taxon>asterids</taxon>
        <taxon>lamiids</taxon>
        <taxon>Lamiales</taxon>
        <taxon>Phrymaceae</taxon>
        <taxon>Erythranthe</taxon>
    </lineage>
</organism>
<comment type="similarity">
    <text evidence="1">Belongs to the PC-esterase family. TBL subfamily.</text>
</comment>
<dbReference type="PANTHER" id="PTHR32285">
    <property type="entry name" value="PROTEIN TRICHOME BIREFRINGENCE-LIKE 9-RELATED"/>
    <property type="match status" value="1"/>
</dbReference>
<protein>
    <recommendedName>
        <fullName evidence="2">Trichome birefringence-like C-terminal domain-containing protein</fullName>
    </recommendedName>
</protein>
<dbReference type="PANTHER" id="PTHR32285:SF48">
    <property type="entry name" value="PROTEIN TRICHOME BIREFRINGENCE-LIKE 19"/>
    <property type="match status" value="1"/>
</dbReference>
<gene>
    <name evidence="3" type="ORF">MIMGU_mgv1a026957mg</name>
</gene>
<evidence type="ECO:0000259" key="2">
    <source>
        <dbReference type="Pfam" id="PF13839"/>
    </source>
</evidence>
<dbReference type="Pfam" id="PF13839">
    <property type="entry name" value="PC-Esterase"/>
    <property type="match status" value="1"/>
</dbReference>
<dbReference type="GO" id="GO:0016413">
    <property type="term" value="F:O-acetyltransferase activity"/>
    <property type="evidence" value="ECO:0000318"/>
    <property type="project" value="GO_Central"/>
</dbReference>
<evidence type="ECO:0000313" key="4">
    <source>
        <dbReference type="Proteomes" id="UP000030748"/>
    </source>
</evidence>
<dbReference type="GO" id="GO:0005794">
    <property type="term" value="C:Golgi apparatus"/>
    <property type="evidence" value="ECO:0000318"/>
    <property type="project" value="GO_Central"/>
</dbReference>
<dbReference type="Proteomes" id="UP000030748">
    <property type="component" value="Unassembled WGS sequence"/>
</dbReference>
<proteinExistence type="inferred from homology"/>
<reference evidence="3 4" key="1">
    <citation type="journal article" date="2013" name="Proc. Natl. Acad. Sci. U.S.A.">
        <title>Fine-scale variation in meiotic recombination in Mimulus inferred from population shotgun sequencing.</title>
        <authorList>
            <person name="Hellsten U."/>
            <person name="Wright K.M."/>
            <person name="Jenkins J."/>
            <person name="Shu S."/>
            <person name="Yuan Y."/>
            <person name="Wessler S.R."/>
            <person name="Schmutz J."/>
            <person name="Willis J.H."/>
            <person name="Rokhsar D.S."/>
        </authorList>
    </citation>
    <scope>NUCLEOTIDE SEQUENCE [LARGE SCALE GENOMIC DNA]</scope>
    <source>
        <strain evidence="4">cv. DUN x IM62</strain>
    </source>
</reference>